<protein>
    <submittedName>
        <fullName evidence="1">Uncharacterized protein</fullName>
    </submittedName>
</protein>
<accession>A0A0F9BV93</accession>
<gene>
    <name evidence="1" type="ORF">LCGC14_2401360</name>
</gene>
<comment type="caution">
    <text evidence="1">The sequence shown here is derived from an EMBL/GenBank/DDBJ whole genome shotgun (WGS) entry which is preliminary data.</text>
</comment>
<dbReference type="AlphaFoldDB" id="A0A0F9BV93"/>
<dbReference type="Pfam" id="PF25283">
    <property type="entry name" value="DUF7873"/>
    <property type="match status" value="1"/>
</dbReference>
<name>A0A0F9BV93_9ZZZZ</name>
<sequence>MAKPTKLHEIIAVEGDLQNTANKVIDEAIQTFSKKAEHFVEQLSILRMHDDERQDENTTDHKAMVTTVGDKLDYVGKHLIKYYDAISRKERTNQEARADLVVGDDVLIADMPGTLLLGLESRLRQFRTMCEAIPTLQPGIIWVHDGDRSGRVYKIAEPRKRFKTEKIKESKVIVQATKEFPAQVDTWTVDKPCGTISDQIWSGMLSPAEKSDLIGRVDTILRAVKQARQRANEAEVVDLRVGKTIVDYILG</sequence>
<reference evidence="1" key="1">
    <citation type="journal article" date="2015" name="Nature">
        <title>Complex archaea that bridge the gap between prokaryotes and eukaryotes.</title>
        <authorList>
            <person name="Spang A."/>
            <person name="Saw J.H."/>
            <person name="Jorgensen S.L."/>
            <person name="Zaremba-Niedzwiedzka K."/>
            <person name="Martijn J."/>
            <person name="Lind A.E."/>
            <person name="van Eijk R."/>
            <person name="Schleper C."/>
            <person name="Guy L."/>
            <person name="Ettema T.J."/>
        </authorList>
    </citation>
    <scope>NUCLEOTIDE SEQUENCE</scope>
</reference>
<organism evidence="1">
    <name type="scientific">marine sediment metagenome</name>
    <dbReference type="NCBI Taxonomy" id="412755"/>
    <lineage>
        <taxon>unclassified sequences</taxon>
        <taxon>metagenomes</taxon>
        <taxon>ecological metagenomes</taxon>
    </lineage>
</organism>
<proteinExistence type="predicted"/>
<evidence type="ECO:0000313" key="1">
    <source>
        <dbReference type="EMBL" id="KKL25830.1"/>
    </source>
</evidence>
<dbReference type="EMBL" id="LAZR01036066">
    <property type="protein sequence ID" value="KKL25830.1"/>
    <property type="molecule type" value="Genomic_DNA"/>
</dbReference>
<dbReference type="InterPro" id="IPR057195">
    <property type="entry name" value="DUF7873"/>
</dbReference>